<protein>
    <submittedName>
        <fullName evidence="7">Cation transport protein</fullName>
    </submittedName>
</protein>
<evidence type="ECO:0000256" key="1">
    <source>
        <dbReference type="ARBA" id="ARBA00004141"/>
    </source>
</evidence>
<keyword evidence="4 6" id="KW-1133">Transmembrane helix</keyword>
<comment type="caution">
    <text evidence="7">The sequence shown here is derived from an EMBL/GenBank/DDBJ whole genome shotgun (WGS) entry which is preliminary data.</text>
</comment>
<evidence type="ECO:0000313" key="7">
    <source>
        <dbReference type="EMBL" id="KRK97538.1"/>
    </source>
</evidence>
<accession>A0A0R1LYW7</accession>
<sequence length="472" mass="50912">MTLNKINYKKFFWPILVGLIIWFCAGFRPDGVSLVAWHMLAIFVATILGCIVQPIPIAGVALVGLTLAVLLGVVSIDDATLGFGNGTVWMIGMAYFLSRGFINTGLGRRIALIFVKLFGKKTLGLAYALIGVDLVTSPATPSNTARAGGIVYPIIESLSDTFGSSPKDGTERKIGSFLIFSEFHGDIITSGLFMTAMAPNLVAVALAKGLHVEISWMSWFLAAVVPAVISLAVVPWLIYKMYPPEIKETPNAKEWADKELAEMGKVTLPEKIMGCVFVIALVLWMLSSFIGLDATTVAFLAVSLLLISGVLSVKDVLSETGAWNTIFWFSILIFMANELNVLGFIPWLSKALGNSLHGMSWGVVMVVLVLFYFYSHYLFASGTAHVTAMYGALLAVAISAGAPATFAAVMLGFTGAIFGSTTQYANGPASALFGAGYNKQSDWWRMNFILGLVYLVIWGGIGSLWMKVLGMW</sequence>
<dbReference type="OrthoDB" id="1401038at2"/>
<dbReference type="NCBIfam" id="TIGR00785">
    <property type="entry name" value="dass"/>
    <property type="match status" value="1"/>
</dbReference>
<dbReference type="Pfam" id="PF00939">
    <property type="entry name" value="Na_sulph_symp"/>
    <property type="match status" value="1"/>
</dbReference>
<proteinExistence type="inferred from homology"/>
<dbReference type="STRING" id="1423776.FD04_GL001567"/>
<dbReference type="PANTHER" id="PTHR42826">
    <property type="entry name" value="DICARBOXYLATE TRANSPORTER 2.1, CHLOROPLASTIC"/>
    <property type="match status" value="1"/>
</dbReference>
<dbReference type="AlphaFoldDB" id="A0A0R1LYW7"/>
<comment type="subcellular location">
    <subcellularLocation>
        <location evidence="1">Membrane</location>
        <topology evidence="1">Multi-pass membrane protein</topology>
    </subcellularLocation>
</comment>
<gene>
    <name evidence="7" type="ORF">FD04_GL001567</name>
</gene>
<dbReference type="EMBL" id="AZEE01000029">
    <property type="protein sequence ID" value="KRK97538.1"/>
    <property type="molecule type" value="Genomic_DNA"/>
</dbReference>
<dbReference type="PATRIC" id="fig|1423776.4.peg.1586"/>
<evidence type="ECO:0000256" key="2">
    <source>
        <dbReference type="ARBA" id="ARBA00007349"/>
    </source>
</evidence>
<feature type="transmembrane region" description="Helical" evidence="6">
    <location>
        <begin position="12"/>
        <end position="28"/>
    </location>
</feature>
<dbReference type="InterPro" id="IPR001898">
    <property type="entry name" value="SLC13A/DASS"/>
</dbReference>
<feature type="transmembrane region" description="Helical" evidence="6">
    <location>
        <begin position="392"/>
        <end position="418"/>
    </location>
</feature>
<feature type="transmembrane region" description="Helical" evidence="6">
    <location>
        <begin position="219"/>
        <end position="239"/>
    </location>
</feature>
<feature type="transmembrane region" description="Helical" evidence="6">
    <location>
        <begin position="57"/>
        <end position="76"/>
    </location>
</feature>
<dbReference type="Proteomes" id="UP000051160">
    <property type="component" value="Unassembled WGS sequence"/>
</dbReference>
<evidence type="ECO:0000256" key="3">
    <source>
        <dbReference type="ARBA" id="ARBA00022692"/>
    </source>
</evidence>
<evidence type="ECO:0000256" key="4">
    <source>
        <dbReference type="ARBA" id="ARBA00022989"/>
    </source>
</evidence>
<comment type="similarity">
    <text evidence="2">Belongs to the SLC13A/DASS transporter (TC 2.A.47) family. DIT1 subfamily.</text>
</comment>
<feature type="transmembrane region" description="Helical" evidence="6">
    <location>
        <begin position="272"/>
        <end position="290"/>
    </location>
</feature>
<evidence type="ECO:0000256" key="5">
    <source>
        <dbReference type="ARBA" id="ARBA00023136"/>
    </source>
</evidence>
<dbReference type="PIRSF" id="PIRSF002457">
    <property type="entry name" value="DASS"/>
    <property type="match status" value="1"/>
</dbReference>
<evidence type="ECO:0000256" key="6">
    <source>
        <dbReference type="SAM" id="Phobius"/>
    </source>
</evidence>
<feature type="transmembrane region" description="Helical" evidence="6">
    <location>
        <begin position="448"/>
        <end position="466"/>
    </location>
</feature>
<reference evidence="7 8" key="1">
    <citation type="journal article" date="2015" name="Genome Announc.">
        <title>Expanding the biotechnology potential of lactobacilli through comparative genomics of 213 strains and associated genera.</title>
        <authorList>
            <person name="Sun Z."/>
            <person name="Harris H.M."/>
            <person name="McCann A."/>
            <person name="Guo C."/>
            <person name="Argimon S."/>
            <person name="Zhang W."/>
            <person name="Yang X."/>
            <person name="Jeffery I.B."/>
            <person name="Cooney J.C."/>
            <person name="Kagawa T.F."/>
            <person name="Liu W."/>
            <person name="Song Y."/>
            <person name="Salvetti E."/>
            <person name="Wrobel A."/>
            <person name="Rasinkangas P."/>
            <person name="Parkhill J."/>
            <person name="Rea M.C."/>
            <person name="O'Sullivan O."/>
            <person name="Ritari J."/>
            <person name="Douillard F.P."/>
            <person name="Paul Ross R."/>
            <person name="Yang R."/>
            <person name="Briner A.E."/>
            <person name="Felis G.E."/>
            <person name="de Vos W.M."/>
            <person name="Barrangou R."/>
            <person name="Klaenhammer T.R."/>
            <person name="Caufield P.W."/>
            <person name="Cui Y."/>
            <person name="Zhang H."/>
            <person name="O'Toole P.W."/>
        </authorList>
    </citation>
    <scope>NUCLEOTIDE SEQUENCE [LARGE SCALE GENOMIC DNA]</scope>
    <source>
        <strain evidence="7 8">DSM 19909</strain>
    </source>
</reference>
<dbReference type="GO" id="GO:0016020">
    <property type="term" value="C:membrane"/>
    <property type="evidence" value="ECO:0007669"/>
    <property type="project" value="UniProtKB-SubCell"/>
</dbReference>
<feature type="transmembrane region" description="Helical" evidence="6">
    <location>
        <begin position="34"/>
        <end position="52"/>
    </location>
</feature>
<organism evidence="7 8">
    <name type="scientific">Secundilactobacillus odoratitofui DSM 19909 = JCM 15043</name>
    <dbReference type="NCBI Taxonomy" id="1423776"/>
    <lineage>
        <taxon>Bacteria</taxon>
        <taxon>Bacillati</taxon>
        <taxon>Bacillota</taxon>
        <taxon>Bacilli</taxon>
        <taxon>Lactobacillales</taxon>
        <taxon>Lactobacillaceae</taxon>
        <taxon>Secundilactobacillus</taxon>
    </lineage>
</organism>
<dbReference type="GO" id="GO:0022857">
    <property type="term" value="F:transmembrane transporter activity"/>
    <property type="evidence" value="ECO:0007669"/>
    <property type="project" value="InterPro"/>
</dbReference>
<keyword evidence="3 6" id="KW-0812">Transmembrane</keyword>
<feature type="transmembrane region" description="Helical" evidence="6">
    <location>
        <begin position="82"/>
        <end position="102"/>
    </location>
</feature>
<feature type="transmembrane region" description="Helical" evidence="6">
    <location>
        <begin position="325"/>
        <end position="347"/>
    </location>
</feature>
<dbReference type="RefSeq" id="WP_056948472.1">
    <property type="nucleotide sequence ID" value="NZ_AZEE01000029.1"/>
</dbReference>
<feature type="transmembrane region" description="Helical" evidence="6">
    <location>
        <begin position="296"/>
        <end position="313"/>
    </location>
</feature>
<evidence type="ECO:0000313" key="8">
    <source>
        <dbReference type="Proteomes" id="UP000051160"/>
    </source>
</evidence>
<feature type="transmembrane region" description="Helical" evidence="6">
    <location>
        <begin position="359"/>
        <end position="380"/>
    </location>
</feature>
<keyword evidence="8" id="KW-1185">Reference proteome</keyword>
<name>A0A0R1LYW7_9LACO</name>
<keyword evidence="5 6" id="KW-0472">Membrane</keyword>
<dbReference type="InterPro" id="IPR030676">
    <property type="entry name" value="CitT-rel"/>
</dbReference>